<dbReference type="EMBL" id="JAVRQU010000016">
    <property type="protein sequence ID" value="KAK5694261.1"/>
    <property type="molecule type" value="Genomic_DNA"/>
</dbReference>
<evidence type="ECO:0000259" key="1">
    <source>
        <dbReference type="Pfam" id="PF06985"/>
    </source>
</evidence>
<dbReference type="AlphaFoldDB" id="A0AAN7ZRW5"/>
<dbReference type="PANTHER" id="PTHR24148">
    <property type="entry name" value="ANKYRIN REPEAT DOMAIN-CONTAINING PROTEIN 39 HOMOLOG-RELATED"/>
    <property type="match status" value="1"/>
</dbReference>
<accession>A0AAN7ZRW5</accession>
<reference evidence="2" key="1">
    <citation type="submission" date="2023-08" db="EMBL/GenBank/DDBJ databases">
        <title>Black Yeasts Isolated from many extreme environments.</title>
        <authorList>
            <person name="Coleine C."/>
            <person name="Stajich J.E."/>
            <person name="Selbmann L."/>
        </authorList>
    </citation>
    <scope>NUCLEOTIDE SEQUENCE</scope>
    <source>
        <strain evidence="2">CCFEE 5810</strain>
    </source>
</reference>
<name>A0AAN7ZRW5_9PEZI</name>
<dbReference type="Pfam" id="PF06985">
    <property type="entry name" value="HET"/>
    <property type="match status" value="1"/>
</dbReference>
<dbReference type="InterPro" id="IPR010730">
    <property type="entry name" value="HET"/>
</dbReference>
<dbReference type="PANTHER" id="PTHR24148:SF64">
    <property type="entry name" value="HETEROKARYON INCOMPATIBILITY DOMAIN-CONTAINING PROTEIN"/>
    <property type="match status" value="1"/>
</dbReference>
<feature type="domain" description="Heterokaryon incompatibility" evidence="1">
    <location>
        <begin position="60"/>
        <end position="199"/>
    </location>
</feature>
<sequence length="588" mass="67130">MSLLAPTSASMRHLYTPLRPGQIRILRLLPASAPEALLEAKLLQADFADDLSIDGDLIAFEAISYAWGLPSEFTDSILCNDLLVHIGPTLGAALRCFRLLNRERYLWVDFLCVNQLNTAEKNVQVANMFDIYRRAQRVLAWLGDEGPYTSAAMKYLASIDTEEELDHSPQVWTSDTTLNLGILDVYCRPWHRRAWVRQEVFAARQVTVFLGHDKLDFDVYQDQGNALHNDMNKGLEISGVAMKTYPSILGSLRSLQGLAQADEISIARLQSERQAYLDLDFRWHANDSSAEDEFPVLTADLSHRFESVMEENMWLEASEAKDRIYALLSLTYCPVLLAEPTYDRHPLGIRLDYAKSYERILQDVTKFIMNRDKSLHILKHRSRPPSIFGVAYHVGTLPSWAVDWRGDPKCSVCHDRSRHHASAPLRWQDPSECGTISLWGVKLTVMKSFYTIWDFRTSLAHVAMDARTHLRTVPHQTSAYEQKLTHVQWSHELESVPQKRGVLDARSMDEFEELWDRRLVVVLVEGIAVDEVVYLQPERDECFSYVGTGTLSKHLSLVLSDSRHNIGAWDGEDLFEATKASHRKFIIV</sequence>
<evidence type="ECO:0000313" key="2">
    <source>
        <dbReference type="EMBL" id="KAK5694261.1"/>
    </source>
</evidence>
<proteinExistence type="predicted"/>
<comment type="caution">
    <text evidence="2">The sequence shown here is derived from an EMBL/GenBank/DDBJ whole genome shotgun (WGS) entry which is preliminary data.</text>
</comment>
<evidence type="ECO:0000313" key="3">
    <source>
        <dbReference type="Proteomes" id="UP001310594"/>
    </source>
</evidence>
<dbReference type="InterPro" id="IPR052895">
    <property type="entry name" value="HetReg/Transcr_Mod"/>
</dbReference>
<protein>
    <recommendedName>
        <fullName evidence="1">Heterokaryon incompatibility domain-containing protein</fullName>
    </recommendedName>
</protein>
<gene>
    <name evidence="2" type="ORF">LTR97_009883</name>
</gene>
<dbReference type="Proteomes" id="UP001310594">
    <property type="component" value="Unassembled WGS sequence"/>
</dbReference>
<organism evidence="2 3">
    <name type="scientific">Elasticomyces elasticus</name>
    <dbReference type="NCBI Taxonomy" id="574655"/>
    <lineage>
        <taxon>Eukaryota</taxon>
        <taxon>Fungi</taxon>
        <taxon>Dikarya</taxon>
        <taxon>Ascomycota</taxon>
        <taxon>Pezizomycotina</taxon>
        <taxon>Dothideomycetes</taxon>
        <taxon>Dothideomycetidae</taxon>
        <taxon>Mycosphaerellales</taxon>
        <taxon>Teratosphaeriaceae</taxon>
        <taxon>Elasticomyces</taxon>
    </lineage>
</organism>